<dbReference type="Proteomes" id="UP000071641">
    <property type="component" value="Unassembled WGS sequence"/>
</dbReference>
<protein>
    <recommendedName>
        <fullName evidence="3">PilZ domain-containing protein</fullName>
    </recommendedName>
</protein>
<name>A0A128F1W7_9GAMM</name>
<dbReference type="AlphaFoldDB" id="A0A128F1W7"/>
<organism evidence="1 2">
    <name type="scientific">Grimontia celer</name>
    <dbReference type="NCBI Taxonomy" id="1796497"/>
    <lineage>
        <taxon>Bacteria</taxon>
        <taxon>Pseudomonadati</taxon>
        <taxon>Pseudomonadota</taxon>
        <taxon>Gammaproteobacteria</taxon>
        <taxon>Vibrionales</taxon>
        <taxon>Vibrionaceae</taxon>
        <taxon>Grimontia</taxon>
    </lineage>
</organism>
<gene>
    <name evidence="1" type="ORF">GCE9029_02205</name>
</gene>
<evidence type="ECO:0008006" key="3">
    <source>
        <dbReference type="Google" id="ProtNLM"/>
    </source>
</evidence>
<reference evidence="2" key="1">
    <citation type="submission" date="2016-02" db="EMBL/GenBank/DDBJ databases">
        <authorList>
            <person name="Rodrigo-Torres Lidia"/>
            <person name="Arahal R.David."/>
        </authorList>
    </citation>
    <scope>NUCLEOTIDE SEQUENCE [LARGE SCALE GENOMIC DNA]</scope>
    <source>
        <strain evidence="2">CECT 9029</strain>
    </source>
</reference>
<keyword evidence="2" id="KW-1185">Reference proteome</keyword>
<dbReference type="OrthoDB" id="5917365at2"/>
<dbReference type="EMBL" id="FIZX01000002">
    <property type="protein sequence ID" value="CZF80802.1"/>
    <property type="molecule type" value="Genomic_DNA"/>
</dbReference>
<sequence>MNDYEKLCDTLIEKSGGESECKRFQERIELGGGGILARLYATSSPMLENEEEGFGHPVVIRDISRSGMGLLTTEIIDLETNYFLKVVDIPSLKGSLIYCNDQPDGKFRYGFSLDEWLSDEEHQKLSP</sequence>
<proteinExistence type="predicted"/>
<accession>A0A128F1W7</accession>
<dbReference type="STRING" id="1796497.GCE9029_02205"/>
<evidence type="ECO:0000313" key="2">
    <source>
        <dbReference type="Proteomes" id="UP000071641"/>
    </source>
</evidence>
<evidence type="ECO:0000313" key="1">
    <source>
        <dbReference type="EMBL" id="CZF80802.1"/>
    </source>
</evidence>
<dbReference type="RefSeq" id="WP_062663307.1">
    <property type="nucleotide sequence ID" value="NZ_FIZX01000002.1"/>
</dbReference>